<dbReference type="Proteomes" id="UP001500101">
    <property type="component" value="Unassembled WGS sequence"/>
</dbReference>
<dbReference type="InterPro" id="IPR039369">
    <property type="entry name" value="LacA-like"/>
</dbReference>
<protein>
    <recommendedName>
        <fullName evidence="5">Acetyltransferase</fullName>
        <ecNumber evidence="5">2.3.1.-</ecNumber>
    </recommendedName>
</protein>
<dbReference type="InterPro" id="IPR011004">
    <property type="entry name" value="Trimer_LpxA-like_sf"/>
</dbReference>
<dbReference type="Pfam" id="PF12464">
    <property type="entry name" value="Mac"/>
    <property type="match status" value="1"/>
</dbReference>
<dbReference type="PANTHER" id="PTHR43017:SF1">
    <property type="entry name" value="ACETYLTRANSFERASE YJL218W-RELATED"/>
    <property type="match status" value="1"/>
</dbReference>
<dbReference type="InterPro" id="IPR001451">
    <property type="entry name" value="Hexapep"/>
</dbReference>
<dbReference type="InterPro" id="IPR024688">
    <property type="entry name" value="Mac_dom"/>
</dbReference>
<reference evidence="8" key="1">
    <citation type="journal article" date="2019" name="Int. J. Syst. Evol. Microbiol.">
        <title>The Global Catalogue of Microorganisms (GCM) 10K type strain sequencing project: providing services to taxonomists for standard genome sequencing and annotation.</title>
        <authorList>
            <consortium name="The Broad Institute Genomics Platform"/>
            <consortium name="The Broad Institute Genome Sequencing Center for Infectious Disease"/>
            <person name="Wu L."/>
            <person name="Ma J."/>
        </authorList>
    </citation>
    <scope>NUCLEOTIDE SEQUENCE [LARGE SCALE GENOMIC DNA]</scope>
    <source>
        <strain evidence="8">JCM 16704</strain>
    </source>
</reference>
<dbReference type="EC" id="2.3.1.-" evidence="5"/>
<proteinExistence type="inferred from homology"/>
<dbReference type="InterPro" id="IPR018357">
    <property type="entry name" value="Hexapep_transf_CS"/>
</dbReference>
<evidence type="ECO:0000256" key="1">
    <source>
        <dbReference type="ARBA" id="ARBA00007274"/>
    </source>
</evidence>
<dbReference type="RefSeq" id="WP_344673863.1">
    <property type="nucleotide sequence ID" value="NZ_BAAAZI010000006.1"/>
</dbReference>
<accession>A0ABP7YK60</accession>
<evidence type="ECO:0000313" key="7">
    <source>
        <dbReference type="EMBL" id="GAA4137496.1"/>
    </source>
</evidence>
<evidence type="ECO:0000256" key="2">
    <source>
        <dbReference type="ARBA" id="ARBA00022679"/>
    </source>
</evidence>
<evidence type="ECO:0000256" key="5">
    <source>
        <dbReference type="RuleBase" id="RU367021"/>
    </source>
</evidence>
<dbReference type="Pfam" id="PF00132">
    <property type="entry name" value="Hexapep"/>
    <property type="match status" value="1"/>
</dbReference>
<keyword evidence="3" id="KW-0677">Repeat</keyword>
<evidence type="ECO:0000313" key="8">
    <source>
        <dbReference type="Proteomes" id="UP001500101"/>
    </source>
</evidence>
<sequence>MKTSKEKMIAGELFLDKQGELFKERQHAKLILHQFNQMDPTRVKARHQLLKPLLGQTNGRFYIEPPFRCDYGYNIELGENFYANFNLTILDGAAVVIGNDVMIAPNVSIFTAGHPIDPVTRTAGWEFSKPIKIHDRVWIGGNTVINPGVTIGENSVIGAGSVVTKDIPANVVAVGNPCKVLREINENDKKYFYKTEPFPELDF</sequence>
<dbReference type="EMBL" id="BAAAZI010000006">
    <property type="protein sequence ID" value="GAA4137496.1"/>
    <property type="molecule type" value="Genomic_DNA"/>
</dbReference>
<organism evidence="7 8">
    <name type="scientific">Sphingobacterium kyonggiense</name>
    <dbReference type="NCBI Taxonomy" id="714075"/>
    <lineage>
        <taxon>Bacteria</taxon>
        <taxon>Pseudomonadati</taxon>
        <taxon>Bacteroidota</taxon>
        <taxon>Sphingobacteriia</taxon>
        <taxon>Sphingobacteriales</taxon>
        <taxon>Sphingobacteriaceae</taxon>
        <taxon>Sphingobacterium</taxon>
    </lineage>
</organism>
<dbReference type="PROSITE" id="PS00101">
    <property type="entry name" value="HEXAPEP_TRANSFERASES"/>
    <property type="match status" value="1"/>
</dbReference>
<dbReference type="PANTHER" id="PTHR43017">
    <property type="entry name" value="GALACTOSIDE O-ACETYLTRANSFERASE"/>
    <property type="match status" value="1"/>
</dbReference>
<dbReference type="Gene3D" id="2.160.10.10">
    <property type="entry name" value="Hexapeptide repeat proteins"/>
    <property type="match status" value="1"/>
</dbReference>
<keyword evidence="8" id="KW-1185">Reference proteome</keyword>
<evidence type="ECO:0000259" key="6">
    <source>
        <dbReference type="SMART" id="SM01266"/>
    </source>
</evidence>
<comment type="caution">
    <text evidence="7">The sequence shown here is derived from an EMBL/GenBank/DDBJ whole genome shotgun (WGS) entry which is preliminary data.</text>
</comment>
<dbReference type="CDD" id="cd03357">
    <property type="entry name" value="LbH_MAT_GAT"/>
    <property type="match status" value="1"/>
</dbReference>
<keyword evidence="4 5" id="KW-0012">Acyltransferase</keyword>
<gene>
    <name evidence="7" type="ORF">GCM10022216_13540</name>
</gene>
<evidence type="ECO:0000256" key="4">
    <source>
        <dbReference type="ARBA" id="ARBA00023315"/>
    </source>
</evidence>
<feature type="domain" description="Maltose/galactoside acetyltransferase" evidence="6">
    <location>
        <begin position="5"/>
        <end position="59"/>
    </location>
</feature>
<dbReference type="SUPFAM" id="SSF51161">
    <property type="entry name" value="Trimeric LpxA-like enzymes"/>
    <property type="match status" value="1"/>
</dbReference>
<name>A0ABP7YK60_9SPHI</name>
<keyword evidence="2 5" id="KW-0808">Transferase</keyword>
<comment type="similarity">
    <text evidence="1 5">Belongs to the transferase hexapeptide repeat family.</text>
</comment>
<dbReference type="SMART" id="SM01266">
    <property type="entry name" value="Mac"/>
    <property type="match status" value="1"/>
</dbReference>
<evidence type="ECO:0000256" key="3">
    <source>
        <dbReference type="ARBA" id="ARBA00022737"/>
    </source>
</evidence>